<gene>
    <name evidence="2" type="ORF">UA08_04731</name>
</gene>
<comment type="caution">
    <text evidence="2">The sequence shown here is derived from an EMBL/GenBank/DDBJ whole genome shotgun (WGS) entry which is preliminary data.</text>
</comment>
<dbReference type="Pfam" id="PF11905">
    <property type="entry name" value="DUF3425"/>
    <property type="match status" value="1"/>
</dbReference>
<evidence type="ECO:0000313" key="3">
    <source>
        <dbReference type="Proteomes" id="UP000214365"/>
    </source>
</evidence>
<dbReference type="CDD" id="cd14688">
    <property type="entry name" value="bZIP_YAP"/>
    <property type="match status" value="1"/>
</dbReference>
<keyword evidence="3" id="KW-1185">Reference proteome</keyword>
<evidence type="ECO:0000313" key="2">
    <source>
        <dbReference type="EMBL" id="OKL60057.1"/>
    </source>
</evidence>
<dbReference type="InterPro" id="IPR021833">
    <property type="entry name" value="DUF3425"/>
</dbReference>
<feature type="compositionally biased region" description="Basic residues" evidence="1">
    <location>
        <begin position="27"/>
        <end position="44"/>
    </location>
</feature>
<feature type="region of interest" description="Disordered" evidence="1">
    <location>
        <begin position="1"/>
        <end position="78"/>
    </location>
</feature>
<dbReference type="RefSeq" id="XP_020120178.1">
    <property type="nucleotide sequence ID" value="XM_020267033.1"/>
</dbReference>
<evidence type="ECO:0008006" key="4">
    <source>
        <dbReference type="Google" id="ProtNLM"/>
    </source>
</evidence>
<dbReference type="Proteomes" id="UP000214365">
    <property type="component" value="Unassembled WGS sequence"/>
</dbReference>
<accession>A0A225B2H7</accession>
<dbReference type="EMBL" id="LFMY01000006">
    <property type="protein sequence ID" value="OKL60057.1"/>
    <property type="molecule type" value="Genomic_DNA"/>
</dbReference>
<protein>
    <recommendedName>
        <fullName evidence="4">BZIP domain-containing protein</fullName>
    </recommendedName>
</protein>
<name>A0A225B2H7_TALAT</name>
<dbReference type="PANTHER" id="PTHR38116:SF1">
    <property type="entry name" value="BZIP DOMAIN-CONTAINING PROTEIN"/>
    <property type="match status" value="1"/>
</dbReference>
<dbReference type="GeneID" id="31004486"/>
<dbReference type="PANTHER" id="PTHR38116">
    <property type="entry name" value="CHROMOSOME 7, WHOLE GENOME SHOTGUN SEQUENCE"/>
    <property type="match status" value="1"/>
</dbReference>
<proteinExistence type="predicted"/>
<reference evidence="2 3" key="1">
    <citation type="submission" date="2015-06" db="EMBL/GenBank/DDBJ databases">
        <title>Talaromyces atroroseus IBT 11181 draft genome.</title>
        <authorList>
            <person name="Rasmussen K.B."/>
            <person name="Rasmussen S."/>
            <person name="Petersen B."/>
            <person name="Sicheritz-Ponten T."/>
            <person name="Mortensen U.H."/>
            <person name="Thrane U."/>
        </authorList>
    </citation>
    <scope>NUCLEOTIDE SEQUENCE [LARGE SCALE GENOMIC DNA]</scope>
    <source>
        <strain evidence="2 3">IBT 11181</strain>
    </source>
</reference>
<dbReference type="OrthoDB" id="2245989at2759"/>
<feature type="compositionally biased region" description="Basic and acidic residues" evidence="1">
    <location>
        <begin position="56"/>
        <end position="78"/>
    </location>
</feature>
<evidence type="ECO:0000256" key="1">
    <source>
        <dbReference type="SAM" id="MobiDB-lite"/>
    </source>
</evidence>
<dbReference type="AlphaFoldDB" id="A0A225B2H7"/>
<sequence length="316" mass="36247">MVTTETLRLRGLPPADDWYGVSDARERRKRQNRVNQRAHRSRTRPKQDLTNPSQVRDLKPSLIDHEPIHRVQNDPSEQVERRELSQVSLQPVSCLSGASSPNTSTNVVLSRFLTSQVARVSALWLKIPGSDKREILLEQVARFYQSYRLNCPTADHLLTLTKVNVHRGFVSNMEALGITWEWMEDDSISPFCMAGPACDTEGLPEKLRPTEVQRRNVHHTWIDLFPCPRMRDNLIRIGNDWDDEDLCIDIMGFWDGASAGPFGLIIWGEATDIRNWEVTEGFVKKWGWVIQGCIDLMWSTNSWRAKRGIGPLFPMS</sequence>
<organism evidence="2 3">
    <name type="scientific">Talaromyces atroroseus</name>
    <dbReference type="NCBI Taxonomy" id="1441469"/>
    <lineage>
        <taxon>Eukaryota</taxon>
        <taxon>Fungi</taxon>
        <taxon>Dikarya</taxon>
        <taxon>Ascomycota</taxon>
        <taxon>Pezizomycotina</taxon>
        <taxon>Eurotiomycetes</taxon>
        <taxon>Eurotiomycetidae</taxon>
        <taxon>Eurotiales</taxon>
        <taxon>Trichocomaceae</taxon>
        <taxon>Talaromyces</taxon>
        <taxon>Talaromyces sect. Trachyspermi</taxon>
    </lineage>
</organism>
<dbReference type="STRING" id="1441469.A0A225B2H7"/>